<feature type="transmembrane region" description="Helical" evidence="9">
    <location>
        <begin position="245"/>
        <end position="266"/>
    </location>
</feature>
<dbReference type="Proteomes" id="UP000249852">
    <property type="component" value="Unassembled WGS sequence"/>
</dbReference>
<name>A0A379F181_9BACT</name>
<dbReference type="GeneID" id="78570417"/>
<evidence type="ECO:0000313" key="11">
    <source>
        <dbReference type="EMBL" id="SUC12104.1"/>
    </source>
</evidence>
<evidence type="ECO:0000256" key="6">
    <source>
        <dbReference type="ARBA" id="ARBA00022989"/>
    </source>
</evidence>
<proteinExistence type="inferred from homology"/>
<dbReference type="OrthoDB" id="9808458at2"/>
<evidence type="ECO:0000256" key="1">
    <source>
        <dbReference type="ARBA" id="ARBA00004651"/>
    </source>
</evidence>
<accession>A0A379F181</accession>
<reference evidence="10 12" key="1">
    <citation type="submission" date="2018-06" db="EMBL/GenBank/DDBJ databases">
        <title>Genomic Encyclopedia of Archaeal and Bacterial Type Strains, Phase II (KMG-II): from individual species to whole genera.</title>
        <authorList>
            <person name="Goeker M."/>
        </authorList>
    </citation>
    <scope>NUCLEOTIDE SEQUENCE [LARGE SCALE GENOMIC DNA]</scope>
    <source>
        <strain evidence="10 12">DSM 18710</strain>
    </source>
</reference>
<dbReference type="InterPro" id="IPR045018">
    <property type="entry name" value="Azg-like"/>
</dbReference>
<dbReference type="AlphaFoldDB" id="A0A379F181"/>
<sequence length="445" mass="47783">MKILEKALGFDPKTMKLRTELIAGVTTFLTMSYILAVNPSILMTTGMSQGALFTATALASAIATLLLAFMAKLPFAQAPSMGLNAFFAYTLCQAMGYSWQNSLAILLIEGVIFMLITFFNVREMIFNAIPNNLRYAISAGIGMFIAFIGLKNAGIIVAKEGTFVGLGEFTTPCLLGIFATLLSGVLMARNVKGSLFWGIIATTLIGIPLGVTVFPDHWLPVSAPQDISPIFCKFDFSGLLNLKTFLVVFSLLIVNIFDTIGTLMGLAEKTGIVREDGSIPHVSEAMMSDAIGTTCGAMLGSSTISTYIESASGIAEGGRSGVTSLVVGVMFLLSLFLSPIFLLIPSAATSGALIMVGVLMLDSVKKINLQDMTEAFPAFITMITMVLCYSIADGICLGILSFAIMKLCTGRWKDLNWTLCILSVLFILNFTSDKLFSFIAYLFMN</sequence>
<feature type="transmembrane region" description="Helical" evidence="9">
    <location>
        <begin position="378"/>
        <end position="405"/>
    </location>
</feature>
<feature type="transmembrane region" description="Helical" evidence="9">
    <location>
        <begin position="133"/>
        <end position="157"/>
    </location>
</feature>
<feature type="transmembrane region" description="Helical" evidence="9">
    <location>
        <begin position="21"/>
        <end position="41"/>
    </location>
</feature>
<evidence type="ECO:0000256" key="9">
    <source>
        <dbReference type="SAM" id="Phobius"/>
    </source>
</evidence>
<reference evidence="11 13" key="2">
    <citation type="submission" date="2018-06" db="EMBL/GenBank/DDBJ databases">
        <authorList>
            <consortium name="Pathogen Informatics"/>
            <person name="Doyle S."/>
        </authorList>
    </citation>
    <scope>NUCLEOTIDE SEQUENCE [LARGE SCALE GENOMIC DNA]</scope>
    <source>
        <strain evidence="11 13">NCTC13043</strain>
    </source>
</reference>
<dbReference type="RefSeq" id="WP_006045346.1">
    <property type="nucleotide sequence ID" value="NZ_CALBEW010000037.1"/>
</dbReference>
<evidence type="ECO:0000256" key="2">
    <source>
        <dbReference type="ARBA" id="ARBA00005697"/>
    </source>
</evidence>
<dbReference type="PIRSF" id="PIRSF005353">
    <property type="entry name" value="PbuG"/>
    <property type="match status" value="1"/>
</dbReference>
<keyword evidence="3 8" id="KW-0813">Transport</keyword>
<feature type="transmembrane region" description="Helical" evidence="9">
    <location>
        <begin position="169"/>
        <end position="188"/>
    </location>
</feature>
<evidence type="ECO:0000256" key="5">
    <source>
        <dbReference type="ARBA" id="ARBA00022692"/>
    </source>
</evidence>
<evidence type="ECO:0000313" key="13">
    <source>
        <dbReference type="Proteomes" id="UP000254235"/>
    </source>
</evidence>
<dbReference type="PANTHER" id="PTHR43337:SF1">
    <property type="entry name" value="XANTHINE_URACIL PERMEASE C887.17-RELATED"/>
    <property type="match status" value="1"/>
</dbReference>
<dbReference type="InterPro" id="IPR006043">
    <property type="entry name" value="NCS2"/>
</dbReference>
<dbReference type="EMBL" id="QLTQ01000002">
    <property type="protein sequence ID" value="RAS47970.1"/>
    <property type="molecule type" value="Genomic_DNA"/>
</dbReference>
<evidence type="ECO:0000313" key="12">
    <source>
        <dbReference type="Proteomes" id="UP000249852"/>
    </source>
</evidence>
<keyword evidence="7 8" id="KW-0472">Membrane</keyword>
<dbReference type="InterPro" id="IPR026033">
    <property type="entry name" value="Azg-like_bact_archaea"/>
</dbReference>
<evidence type="ECO:0000256" key="4">
    <source>
        <dbReference type="ARBA" id="ARBA00022475"/>
    </source>
</evidence>
<organism evidence="11 13">
    <name type="scientific">Prevotella pallens</name>
    <dbReference type="NCBI Taxonomy" id="60133"/>
    <lineage>
        <taxon>Bacteria</taxon>
        <taxon>Pseudomonadati</taxon>
        <taxon>Bacteroidota</taxon>
        <taxon>Bacteroidia</taxon>
        <taxon>Bacteroidales</taxon>
        <taxon>Prevotellaceae</taxon>
        <taxon>Prevotella</taxon>
    </lineage>
</organism>
<feature type="transmembrane region" description="Helical" evidence="9">
    <location>
        <begin position="195"/>
        <end position="214"/>
    </location>
</feature>
<comment type="similarity">
    <text evidence="2 8">Belongs to the nucleobase:cation symporter-2 (NCS2) (TC 2.A.40) family. Azg-like subfamily.</text>
</comment>
<feature type="transmembrane region" description="Helical" evidence="9">
    <location>
        <begin position="47"/>
        <end position="69"/>
    </location>
</feature>
<dbReference type="GO" id="GO:0005886">
    <property type="term" value="C:plasma membrane"/>
    <property type="evidence" value="ECO:0007669"/>
    <property type="project" value="UniProtKB-SubCell"/>
</dbReference>
<gene>
    <name evidence="11" type="primary">yicO</name>
    <name evidence="10" type="ORF">BC673_10222</name>
    <name evidence="11" type="ORF">NCTC13043_00699</name>
</gene>
<keyword evidence="5 8" id="KW-0812">Transmembrane</keyword>
<dbReference type="Pfam" id="PF00860">
    <property type="entry name" value="Xan_ur_permease"/>
    <property type="match status" value="1"/>
</dbReference>
<keyword evidence="12" id="KW-1185">Reference proteome</keyword>
<dbReference type="PANTHER" id="PTHR43337">
    <property type="entry name" value="XANTHINE/URACIL PERMEASE C887.17-RELATED"/>
    <property type="match status" value="1"/>
</dbReference>
<keyword evidence="6 8" id="KW-1133">Transmembrane helix</keyword>
<evidence type="ECO:0000256" key="7">
    <source>
        <dbReference type="ARBA" id="ARBA00023136"/>
    </source>
</evidence>
<feature type="transmembrane region" description="Helical" evidence="9">
    <location>
        <begin position="325"/>
        <end position="358"/>
    </location>
</feature>
<comment type="subcellular location">
    <subcellularLocation>
        <location evidence="1 8">Cell membrane</location>
        <topology evidence="1 8">Multi-pass membrane protein</topology>
    </subcellularLocation>
</comment>
<evidence type="ECO:0000256" key="8">
    <source>
        <dbReference type="PIRNR" id="PIRNR005353"/>
    </source>
</evidence>
<dbReference type="GO" id="GO:0005345">
    <property type="term" value="F:purine nucleobase transmembrane transporter activity"/>
    <property type="evidence" value="ECO:0007669"/>
    <property type="project" value="TreeGrafter"/>
</dbReference>
<protein>
    <submittedName>
        <fullName evidence="10">AGZA family xanthine/uracil permease-like MFS transporter</fullName>
    </submittedName>
    <submittedName>
        <fullName evidence="11">Permease yicO</fullName>
    </submittedName>
</protein>
<evidence type="ECO:0000256" key="3">
    <source>
        <dbReference type="ARBA" id="ARBA00022448"/>
    </source>
</evidence>
<feature type="transmembrane region" description="Helical" evidence="9">
    <location>
        <begin position="81"/>
        <end position="97"/>
    </location>
</feature>
<keyword evidence="4 8" id="KW-1003">Cell membrane</keyword>
<dbReference type="Proteomes" id="UP000254235">
    <property type="component" value="Unassembled WGS sequence"/>
</dbReference>
<evidence type="ECO:0000313" key="10">
    <source>
        <dbReference type="EMBL" id="RAS47970.1"/>
    </source>
</evidence>
<dbReference type="EMBL" id="UGTP01000001">
    <property type="protein sequence ID" value="SUC12104.1"/>
    <property type="molecule type" value="Genomic_DNA"/>
</dbReference>
<feature type="transmembrane region" description="Helical" evidence="9">
    <location>
        <begin position="417"/>
        <end position="444"/>
    </location>
</feature>
<feature type="transmembrane region" description="Helical" evidence="9">
    <location>
        <begin position="103"/>
        <end position="121"/>
    </location>
</feature>